<feature type="region of interest" description="Disordered" evidence="6">
    <location>
        <begin position="17"/>
        <end position="40"/>
    </location>
</feature>
<evidence type="ECO:0000256" key="3">
    <source>
        <dbReference type="ARBA" id="ARBA00023125"/>
    </source>
</evidence>
<evidence type="ECO:0000256" key="4">
    <source>
        <dbReference type="ARBA" id="ARBA00023163"/>
    </source>
</evidence>
<feature type="compositionally biased region" description="Low complexity" evidence="6">
    <location>
        <begin position="454"/>
        <end position="472"/>
    </location>
</feature>
<gene>
    <name evidence="8" type="ORF">SSS_4232</name>
</gene>
<dbReference type="PANTHER" id="PTHR10649">
    <property type="entry name" value="ARYL HYDROCARBON RECEPTOR"/>
    <property type="match status" value="1"/>
</dbReference>
<dbReference type="Proteomes" id="UP000070412">
    <property type="component" value="Unassembled WGS sequence"/>
</dbReference>
<feature type="compositionally biased region" description="Polar residues" evidence="6">
    <location>
        <begin position="610"/>
        <end position="649"/>
    </location>
</feature>
<dbReference type="InterPro" id="IPR011598">
    <property type="entry name" value="bHLH_dom"/>
</dbReference>
<evidence type="ECO:0000313" key="10">
    <source>
        <dbReference type="Proteomes" id="UP000070412"/>
    </source>
</evidence>
<dbReference type="GO" id="GO:0005634">
    <property type="term" value="C:nucleus"/>
    <property type="evidence" value="ECO:0007669"/>
    <property type="project" value="UniProtKB-SubCell"/>
</dbReference>
<evidence type="ECO:0000256" key="5">
    <source>
        <dbReference type="ARBA" id="ARBA00023242"/>
    </source>
</evidence>
<sequence length="732" mass="80220">MRIIMNQIFETIETNLTSSSSSSLSPSPSSLSPSNITPSSVPSSYYNRSASLSSSISSLSPASLSSYGASTTSPGSVSVSLNSISKVFHTNNAFNEWLPSSSPQSSPSPSLSQTQSRSLNLSPTKTNTIFFPKQTDFSTRNFFHSTLSSKSYGFEKESISMSGNKSIAALDETSQHLTRLMPIGGENPDNPMINYTNFLQFDADSSASKASFVNSSESSLFKVANSWFHHNDQSIQKNYECAQNKLPTLINLNHYNQQNSSINKSQSSYHSNSSVPHYYPHHSLQTSIAQQQPPSFLLSPASSSSPSSLSMSPSLPFYNSLTSTSIPIAPITTSHSSSPSSSFTPTTTSISSISNQSFMTPDSSRQMIGSSYILDGCNHQGSLNPIASYNYHHSTIDHQTLFASPSSSSSCSSYLMSNLKHSMPQQQSQQSSDQTVASNHHHHHHLHHHHLYHLHQSSSNQQQQSNNYDNNSGTIYATKRRRRNSKNFRLKIINLQNGEDQSKSSPNENGSSDDLIKLFSIKSTSLDSNSSSTNHSFDYSSDVLLDGHLQQSMANQKQNALTRNHSHQLNHHHQLPGDHHNDLNSCERLNHSKISSTNLKQSLSSTIGAASAAAKQSRSTATATMMKKMSSTNHSQNQQAQPNKNNSTIQSLGNNQNNNTSNGSAKNGGGGNQSHQSKTNPSKRHRERLNSELDMLASLLPFEQSVLSKLDKLSILRLSVSYLRTKSYFQCK</sequence>
<feature type="region of interest" description="Disordered" evidence="6">
    <location>
        <begin position="419"/>
        <end position="487"/>
    </location>
</feature>
<comment type="subcellular location">
    <subcellularLocation>
        <location evidence="1">Nucleus</location>
    </subcellularLocation>
</comment>
<feature type="compositionally biased region" description="Polar residues" evidence="6">
    <location>
        <begin position="554"/>
        <end position="563"/>
    </location>
</feature>
<protein>
    <submittedName>
        <fullName evidence="8">Aryl hydrocarbon receptor</fullName>
    </submittedName>
</protein>
<reference evidence="10" key="1">
    <citation type="journal article" date="2020" name="PLoS Negl. Trop. Dis.">
        <title>High-quality nuclear genome for Sarcoptes scabiei-A critical resource for a neglected parasite.</title>
        <authorList>
            <person name="Korhonen P.K."/>
            <person name="Gasser R.B."/>
            <person name="Ma G."/>
            <person name="Wang T."/>
            <person name="Stroehlein A.J."/>
            <person name="Young N.D."/>
            <person name="Ang C.S."/>
            <person name="Fernando D.D."/>
            <person name="Lu H.C."/>
            <person name="Taylor S."/>
            <person name="Reynolds S.L."/>
            <person name="Mofiz E."/>
            <person name="Najaraj S.H."/>
            <person name="Gowda H."/>
            <person name="Madugundu A."/>
            <person name="Renuse S."/>
            <person name="Holt D."/>
            <person name="Pandey A."/>
            <person name="Papenfuss A.T."/>
            <person name="Fischer K."/>
        </authorList>
    </citation>
    <scope>NUCLEOTIDE SEQUENCE [LARGE SCALE GENOMIC DNA]</scope>
</reference>
<evidence type="ECO:0000256" key="1">
    <source>
        <dbReference type="ARBA" id="ARBA00004123"/>
    </source>
</evidence>
<dbReference type="GO" id="GO:0034751">
    <property type="term" value="C:aryl hydrocarbon receptor complex"/>
    <property type="evidence" value="ECO:0007669"/>
    <property type="project" value="TreeGrafter"/>
</dbReference>
<feature type="region of interest" description="Disordered" evidence="6">
    <location>
        <begin position="610"/>
        <end position="686"/>
    </location>
</feature>
<dbReference type="PROSITE" id="PS50888">
    <property type="entry name" value="BHLH"/>
    <property type="match status" value="1"/>
</dbReference>
<dbReference type="SUPFAM" id="SSF47459">
    <property type="entry name" value="HLH, helix-loop-helix DNA-binding domain"/>
    <property type="match status" value="1"/>
</dbReference>
<dbReference type="PANTHER" id="PTHR10649:SF12">
    <property type="entry name" value="SPINELESS, ISOFORM C"/>
    <property type="match status" value="1"/>
</dbReference>
<feature type="compositionally biased region" description="Low complexity" evidence="6">
    <location>
        <begin position="425"/>
        <end position="434"/>
    </location>
</feature>
<evidence type="ECO:0000313" key="8">
    <source>
        <dbReference type="EMBL" id="KAF7494853.1"/>
    </source>
</evidence>
<dbReference type="GO" id="GO:0006805">
    <property type="term" value="P:xenobiotic metabolic process"/>
    <property type="evidence" value="ECO:0007669"/>
    <property type="project" value="InterPro"/>
</dbReference>
<keyword evidence="10" id="KW-1185">Reference proteome</keyword>
<feature type="region of interest" description="Disordered" evidence="6">
    <location>
        <begin position="332"/>
        <end position="362"/>
    </location>
</feature>
<dbReference type="AlphaFoldDB" id="A0A834RDV6"/>
<feature type="region of interest" description="Disordered" evidence="6">
    <location>
        <begin position="554"/>
        <end position="585"/>
    </location>
</feature>
<dbReference type="GO" id="GO:0046983">
    <property type="term" value="F:protein dimerization activity"/>
    <property type="evidence" value="ECO:0007669"/>
    <property type="project" value="InterPro"/>
</dbReference>
<feature type="compositionally biased region" description="Low complexity" evidence="6">
    <location>
        <begin position="98"/>
        <end position="119"/>
    </location>
</feature>
<organism evidence="8">
    <name type="scientific">Sarcoptes scabiei</name>
    <name type="common">Itch mite</name>
    <name type="synonym">Acarus scabiei</name>
    <dbReference type="NCBI Taxonomy" id="52283"/>
    <lineage>
        <taxon>Eukaryota</taxon>
        <taxon>Metazoa</taxon>
        <taxon>Ecdysozoa</taxon>
        <taxon>Arthropoda</taxon>
        <taxon>Chelicerata</taxon>
        <taxon>Arachnida</taxon>
        <taxon>Acari</taxon>
        <taxon>Acariformes</taxon>
        <taxon>Sarcoptiformes</taxon>
        <taxon>Astigmata</taxon>
        <taxon>Psoroptidia</taxon>
        <taxon>Sarcoptoidea</taxon>
        <taxon>Sarcoptidae</taxon>
        <taxon>Sarcoptinae</taxon>
        <taxon>Sarcoptes</taxon>
    </lineage>
</organism>
<dbReference type="GO" id="GO:0004879">
    <property type="term" value="F:nuclear receptor activity"/>
    <property type="evidence" value="ECO:0007669"/>
    <property type="project" value="TreeGrafter"/>
</dbReference>
<dbReference type="EnsemblMetazoa" id="SSS_4232s_mrna">
    <property type="protein sequence ID" value="KAF7494853.1"/>
    <property type="gene ID" value="SSS_4232"/>
</dbReference>
<dbReference type="Gene3D" id="4.10.280.10">
    <property type="entry name" value="Helix-loop-helix DNA-binding domain"/>
    <property type="match status" value="1"/>
</dbReference>
<evidence type="ECO:0000256" key="2">
    <source>
        <dbReference type="ARBA" id="ARBA00023015"/>
    </source>
</evidence>
<keyword evidence="8" id="KW-0675">Receptor</keyword>
<keyword evidence="4" id="KW-0804">Transcription</keyword>
<feature type="compositionally biased region" description="Basic residues" evidence="6">
    <location>
        <begin position="564"/>
        <end position="574"/>
    </location>
</feature>
<dbReference type="EMBL" id="WVUK01000051">
    <property type="protein sequence ID" value="KAF7494853.1"/>
    <property type="molecule type" value="Genomic_DNA"/>
</dbReference>
<dbReference type="InterPro" id="IPR039091">
    <property type="entry name" value="AHR/AHRR"/>
</dbReference>
<feature type="compositionally biased region" description="Low complexity" evidence="6">
    <location>
        <begin position="332"/>
        <end position="354"/>
    </location>
</feature>
<dbReference type="OrthoDB" id="6021714at2759"/>
<feature type="region of interest" description="Disordered" evidence="6">
    <location>
        <begin position="98"/>
        <end position="125"/>
    </location>
</feature>
<feature type="compositionally biased region" description="Basic residues" evidence="6">
    <location>
        <begin position="439"/>
        <end position="453"/>
    </location>
</feature>
<dbReference type="Pfam" id="PF00010">
    <property type="entry name" value="HLH"/>
    <property type="match status" value="1"/>
</dbReference>
<evidence type="ECO:0000313" key="9">
    <source>
        <dbReference type="EnsemblMetazoa" id="KAF7494853.1"/>
    </source>
</evidence>
<keyword evidence="3" id="KW-0238">DNA-binding</keyword>
<feature type="compositionally biased region" description="Low complexity" evidence="6">
    <location>
        <begin position="650"/>
        <end position="665"/>
    </location>
</feature>
<accession>A0A834RDV6</accession>
<reference evidence="9" key="3">
    <citation type="submission" date="2022-06" db="UniProtKB">
        <authorList>
            <consortium name="EnsemblMetazoa"/>
        </authorList>
    </citation>
    <scope>IDENTIFICATION</scope>
</reference>
<keyword evidence="2" id="KW-0805">Transcription regulation</keyword>
<feature type="domain" description="BHLH" evidence="7">
    <location>
        <begin position="673"/>
        <end position="726"/>
    </location>
</feature>
<proteinExistence type="predicted"/>
<feature type="compositionally biased region" description="Basic residues" evidence="6">
    <location>
        <begin position="478"/>
        <end position="487"/>
    </location>
</feature>
<dbReference type="SMART" id="SM00353">
    <property type="entry name" value="HLH"/>
    <property type="match status" value="1"/>
</dbReference>
<evidence type="ECO:0000256" key="6">
    <source>
        <dbReference type="SAM" id="MobiDB-lite"/>
    </source>
</evidence>
<keyword evidence="5" id="KW-0539">Nucleus</keyword>
<dbReference type="GO" id="GO:0000976">
    <property type="term" value="F:transcription cis-regulatory region binding"/>
    <property type="evidence" value="ECO:0007669"/>
    <property type="project" value="TreeGrafter"/>
</dbReference>
<evidence type="ECO:0000259" key="7">
    <source>
        <dbReference type="PROSITE" id="PS50888"/>
    </source>
</evidence>
<name>A0A834RDV6_SARSC</name>
<dbReference type="FunFam" id="4.10.280.10:FF:000041">
    <property type="entry name" value="aryl hydrocarbon receptor repressor"/>
    <property type="match status" value="1"/>
</dbReference>
<reference evidence="8" key="2">
    <citation type="submission" date="2020-01" db="EMBL/GenBank/DDBJ databases">
        <authorList>
            <person name="Korhonen P.K.K."/>
            <person name="Guangxu M.G."/>
            <person name="Wang T.W."/>
            <person name="Stroehlein A.J.S."/>
            <person name="Young N.D."/>
            <person name="Ang C.-S.A."/>
            <person name="Fernando D.W.F."/>
            <person name="Lu H.L."/>
            <person name="Taylor S.T."/>
            <person name="Ehtesham M.E.M."/>
            <person name="Najaraj S.H.N."/>
            <person name="Harsha G.H.G."/>
            <person name="Madugundu A.M."/>
            <person name="Renuse S.R."/>
            <person name="Holt D.H."/>
            <person name="Pandey A.P."/>
            <person name="Papenfuss A.P."/>
            <person name="Gasser R.B.G."/>
            <person name="Fischer K.F."/>
        </authorList>
    </citation>
    <scope>NUCLEOTIDE SEQUENCE</scope>
    <source>
        <strain evidence="8">SSS_KF_BRIS2020</strain>
    </source>
</reference>
<dbReference type="InterPro" id="IPR036638">
    <property type="entry name" value="HLH_DNA-bd_sf"/>
</dbReference>